<comment type="caution">
    <text evidence="1">The sequence shown here is derived from an EMBL/GenBank/DDBJ whole genome shotgun (WGS) entry which is preliminary data.</text>
</comment>
<dbReference type="EMBL" id="JAOPGA020001119">
    <property type="protein sequence ID" value="KAL0485205.1"/>
    <property type="molecule type" value="Genomic_DNA"/>
</dbReference>
<sequence>MQPNTVPTEVLVNILEYHIDSAKAALNVSQVSKVWHTTIMGTTKSPSEYGTNEYYEEANGVWKKLYLQNFMKSIQIYKNAHNGLKIKNWYGAYKRRALFVKKHPKSAVINTAPFDHDDSDAHIIENCPEVDFLCPLKFEDLEDVGEYGARFCNQCKQKVYHCGNEHTLIEHVNEGHCVSYIKERVMIMGMMRPMHRF</sequence>
<gene>
    <name evidence="1" type="ORF">AKO1_004264</name>
</gene>
<dbReference type="CDD" id="cd09917">
    <property type="entry name" value="F-box_SF"/>
    <property type="match status" value="1"/>
</dbReference>
<protein>
    <submittedName>
        <fullName evidence="1">MurC</fullName>
    </submittedName>
</protein>
<accession>A0AAW2Z8D4</accession>
<dbReference type="AlphaFoldDB" id="A0AAW2Z8D4"/>
<evidence type="ECO:0000313" key="2">
    <source>
        <dbReference type="Proteomes" id="UP001431209"/>
    </source>
</evidence>
<evidence type="ECO:0000313" key="1">
    <source>
        <dbReference type="EMBL" id="KAL0485205.1"/>
    </source>
</evidence>
<proteinExistence type="predicted"/>
<keyword evidence="2" id="KW-1185">Reference proteome</keyword>
<dbReference type="Proteomes" id="UP001431209">
    <property type="component" value="Unassembled WGS sequence"/>
</dbReference>
<name>A0AAW2Z8D4_9EUKA</name>
<reference evidence="1 2" key="1">
    <citation type="submission" date="2024-03" db="EMBL/GenBank/DDBJ databases">
        <title>The Acrasis kona genome and developmental transcriptomes reveal deep origins of eukaryotic multicellular pathways.</title>
        <authorList>
            <person name="Sheikh S."/>
            <person name="Fu C.-J."/>
            <person name="Brown M.W."/>
            <person name="Baldauf S.L."/>
        </authorList>
    </citation>
    <scope>NUCLEOTIDE SEQUENCE [LARGE SCALE GENOMIC DNA]</scope>
    <source>
        <strain evidence="1 2">ATCC MYA-3509</strain>
    </source>
</reference>
<organism evidence="1 2">
    <name type="scientific">Acrasis kona</name>
    <dbReference type="NCBI Taxonomy" id="1008807"/>
    <lineage>
        <taxon>Eukaryota</taxon>
        <taxon>Discoba</taxon>
        <taxon>Heterolobosea</taxon>
        <taxon>Tetramitia</taxon>
        <taxon>Eutetramitia</taxon>
        <taxon>Acrasidae</taxon>
        <taxon>Acrasis</taxon>
    </lineage>
</organism>